<dbReference type="Proteomes" id="UP000033072">
    <property type="component" value="Chromosome"/>
</dbReference>
<evidence type="ECO:0000259" key="1">
    <source>
        <dbReference type="Pfam" id="PF26551"/>
    </source>
</evidence>
<dbReference type="HOGENOM" id="CLU_194241_1_0_2"/>
<name>A0A0E3S7H0_9EURY</name>
<reference evidence="2 3" key="1">
    <citation type="submission" date="2014-07" db="EMBL/GenBank/DDBJ databases">
        <title>Methanogenic archaea and the global carbon cycle.</title>
        <authorList>
            <person name="Henriksen J.R."/>
            <person name="Luke J."/>
            <person name="Reinhart S."/>
            <person name="Benedict M.N."/>
            <person name="Youngblut N.D."/>
            <person name="Metcalf M.E."/>
            <person name="Whitaker R.J."/>
            <person name="Metcalf W.W."/>
        </authorList>
    </citation>
    <scope>NUCLEOTIDE SEQUENCE [LARGE SCALE GENOMIC DNA]</scope>
    <source>
        <strain evidence="2 3">Z-7289</strain>
    </source>
</reference>
<dbReference type="InterPro" id="IPR058493">
    <property type="entry name" value="DUF8180"/>
</dbReference>
<accession>A0A0E3S7H0</accession>
<dbReference type="Pfam" id="PF26551">
    <property type="entry name" value="DUF8180"/>
    <property type="match status" value="1"/>
</dbReference>
<dbReference type="RefSeq" id="WP_232308530.1">
    <property type="nucleotide sequence ID" value="NZ_CP009515.1"/>
</dbReference>
<dbReference type="GeneID" id="24806896"/>
<proteinExistence type="predicted"/>
<organism evidence="2 3">
    <name type="scientific">Methanosarcina lacustris Z-7289</name>
    <dbReference type="NCBI Taxonomy" id="1434111"/>
    <lineage>
        <taxon>Archaea</taxon>
        <taxon>Methanobacteriati</taxon>
        <taxon>Methanobacteriota</taxon>
        <taxon>Stenosarchaea group</taxon>
        <taxon>Methanomicrobia</taxon>
        <taxon>Methanosarcinales</taxon>
        <taxon>Methanosarcinaceae</taxon>
        <taxon>Methanosarcina</taxon>
    </lineage>
</organism>
<dbReference type="KEGG" id="mls:MSLAZ_2101"/>
<evidence type="ECO:0000313" key="2">
    <source>
        <dbReference type="EMBL" id="AKB75362.1"/>
    </source>
</evidence>
<gene>
    <name evidence="2" type="ORF">MSLAZ_2101</name>
</gene>
<dbReference type="EMBL" id="CP009515">
    <property type="protein sequence ID" value="AKB75362.1"/>
    <property type="molecule type" value="Genomic_DNA"/>
</dbReference>
<protein>
    <recommendedName>
        <fullName evidence="1">DUF8180 domain-containing protein</fullName>
    </recommendedName>
</protein>
<dbReference type="AlphaFoldDB" id="A0A0E3S7H0"/>
<sequence>MTEELNHDNLSHLIEHWIEHNDSHIKSFKEWAEKAKKDGFLEASEDILEAASKVEESNKLLDKAREGLFHTHNHK</sequence>
<dbReference type="PATRIC" id="fig|1434111.4.peg.2788"/>
<keyword evidence="3" id="KW-1185">Reference proteome</keyword>
<feature type="domain" description="DUF8180" evidence="1">
    <location>
        <begin position="10"/>
        <end position="66"/>
    </location>
</feature>
<evidence type="ECO:0000313" key="3">
    <source>
        <dbReference type="Proteomes" id="UP000033072"/>
    </source>
</evidence>